<proteinExistence type="predicted"/>
<gene>
    <name evidence="1" type="ORF">LCGC14_3158440</name>
</gene>
<sequence>LTYTRNRAKDQIDNQHPAAGWFDPFEAATYRNTINRETFLITWPPHTVLVRDISAVYTREIVNYLLVEYYRVTYTLLFNPGPTGWDFSLVNHGNEAMQDAGIFGDPGAFLRRAAIHDENGNQIVKLLTTDGQEAADQNPDVLPFLAFQPKEEKSFGALGITF</sequence>
<organism evidence="1">
    <name type="scientific">marine sediment metagenome</name>
    <dbReference type="NCBI Taxonomy" id="412755"/>
    <lineage>
        <taxon>unclassified sequences</taxon>
        <taxon>metagenomes</taxon>
        <taxon>ecological metagenomes</taxon>
    </lineage>
</organism>
<dbReference type="AlphaFoldDB" id="A0A0F8VS25"/>
<dbReference type="EMBL" id="LAZR01069742">
    <property type="protein sequence ID" value="KKK47117.1"/>
    <property type="molecule type" value="Genomic_DNA"/>
</dbReference>
<protein>
    <submittedName>
        <fullName evidence="1">Uncharacterized protein</fullName>
    </submittedName>
</protein>
<feature type="non-terminal residue" evidence="1">
    <location>
        <position position="1"/>
    </location>
</feature>
<reference evidence="1" key="1">
    <citation type="journal article" date="2015" name="Nature">
        <title>Complex archaea that bridge the gap between prokaryotes and eukaryotes.</title>
        <authorList>
            <person name="Spang A."/>
            <person name="Saw J.H."/>
            <person name="Jorgensen S.L."/>
            <person name="Zaremba-Niedzwiedzka K."/>
            <person name="Martijn J."/>
            <person name="Lind A.E."/>
            <person name="van Eijk R."/>
            <person name="Schleper C."/>
            <person name="Guy L."/>
            <person name="Ettema T.J."/>
        </authorList>
    </citation>
    <scope>NUCLEOTIDE SEQUENCE</scope>
</reference>
<name>A0A0F8VS25_9ZZZZ</name>
<evidence type="ECO:0000313" key="1">
    <source>
        <dbReference type="EMBL" id="KKK47117.1"/>
    </source>
</evidence>
<accession>A0A0F8VS25</accession>
<comment type="caution">
    <text evidence="1">The sequence shown here is derived from an EMBL/GenBank/DDBJ whole genome shotgun (WGS) entry which is preliminary data.</text>
</comment>